<dbReference type="eggNOG" id="ENOG502SEZA">
    <property type="taxonomic scope" value="Eukaryota"/>
</dbReference>
<feature type="region of interest" description="Disordered" evidence="1">
    <location>
        <begin position="1"/>
        <end position="20"/>
    </location>
</feature>
<feature type="compositionally biased region" description="Basic and acidic residues" evidence="1">
    <location>
        <begin position="1"/>
        <end position="15"/>
    </location>
</feature>
<gene>
    <name evidence="2" type="ORF">SNOG_08679</name>
</gene>
<feature type="compositionally biased region" description="Polar residues" evidence="1">
    <location>
        <begin position="319"/>
        <end position="328"/>
    </location>
</feature>
<feature type="compositionally biased region" description="Basic and acidic residues" evidence="1">
    <location>
        <begin position="305"/>
        <end position="315"/>
    </location>
</feature>
<dbReference type="RefSeq" id="XP_001798988.1">
    <property type="nucleotide sequence ID" value="XM_001798936.1"/>
</dbReference>
<feature type="compositionally biased region" description="Basic and acidic residues" evidence="1">
    <location>
        <begin position="332"/>
        <end position="351"/>
    </location>
</feature>
<name>Q0UHT5_PHANO</name>
<sequence length="364" mass="40916">MLTSKPSDKLQDGQRRMGKRSICQSINTMPIGYDPNATPTPTSVQMATAPAPHLFLAWDDWDFDFEGAIWPKSNEPVDPNLSLGVIIWHPAKQVTRALPSTFDQAEDQALKPAPEKLDNGESVSVYFMAENSHEAFLDDDPIFVVFSDEDMEQNLVSLEDCIAQRDRPDEETIVHQGDDDEEMPDASWSPRDRSHPRLLMMRRKISLPNWASLAHLSRPLKGLNSHLFRWPMNHKARCLGSMNQLLCQAAIGIAATSNEVAVVWWTERPRDPWNQAHTGGGFDSSRGSPAPSEGSNHTMAGSDFEPDKPVIKEDGSDGPTLTRSGSSFSRKRSYEDADHGDEKLRQQDDYTKRKRRSQVESAYR</sequence>
<organism evidence="2 3">
    <name type="scientific">Phaeosphaeria nodorum (strain SN15 / ATCC MYA-4574 / FGSC 10173)</name>
    <name type="common">Glume blotch fungus</name>
    <name type="synonym">Parastagonospora nodorum</name>
    <dbReference type="NCBI Taxonomy" id="321614"/>
    <lineage>
        <taxon>Eukaryota</taxon>
        <taxon>Fungi</taxon>
        <taxon>Dikarya</taxon>
        <taxon>Ascomycota</taxon>
        <taxon>Pezizomycotina</taxon>
        <taxon>Dothideomycetes</taxon>
        <taxon>Pleosporomycetidae</taxon>
        <taxon>Pleosporales</taxon>
        <taxon>Pleosporineae</taxon>
        <taxon>Phaeosphaeriaceae</taxon>
        <taxon>Parastagonospora</taxon>
    </lineage>
</organism>
<dbReference type="AlphaFoldDB" id="Q0UHT5"/>
<feature type="region of interest" description="Disordered" evidence="1">
    <location>
        <begin position="170"/>
        <end position="193"/>
    </location>
</feature>
<proteinExistence type="predicted"/>
<evidence type="ECO:0000313" key="2">
    <source>
        <dbReference type="EMBL" id="EAT83847.2"/>
    </source>
</evidence>
<protein>
    <submittedName>
        <fullName evidence="2">Uncharacterized protein</fullName>
    </submittedName>
</protein>
<evidence type="ECO:0000313" key="3">
    <source>
        <dbReference type="Proteomes" id="UP000001055"/>
    </source>
</evidence>
<evidence type="ECO:0000256" key="1">
    <source>
        <dbReference type="SAM" id="MobiDB-lite"/>
    </source>
</evidence>
<dbReference type="EMBL" id="CH445337">
    <property type="protein sequence ID" value="EAT83847.2"/>
    <property type="molecule type" value="Genomic_DNA"/>
</dbReference>
<dbReference type="HOGENOM" id="CLU_760976_0_0_1"/>
<dbReference type="KEGG" id="pno:SNOG_08679"/>
<accession>Q0UHT5</accession>
<dbReference type="VEuPathDB" id="FungiDB:JI435_086790"/>
<dbReference type="InParanoid" id="Q0UHT5"/>
<reference evidence="3" key="1">
    <citation type="journal article" date="2007" name="Plant Cell">
        <title>Dothideomycete-plant interactions illuminated by genome sequencing and EST analysis of the wheat pathogen Stagonospora nodorum.</title>
        <authorList>
            <person name="Hane J.K."/>
            <person name="Lowe R.G."/>
            <person name="Solomon P.S."/>
            <person name="Tan K.C."/>
            <person name="Schoch C.L."/>
            <person name="Spatafora J.W."/>
            <person name="Crous P.W."/>
            <person name="Kodira C."/>
            <person name="Birren B.W."/>
            <person name="Galagan J.E."/>
            <person name="Torriani S.F."/>
            <person name="McDonald B.A."/>
            <person name="Oliver R.P."/>
        </authorList>
    </citation>
    <scope>NUCLEOTIDE SEQUENCE [LARGE SCALE GENOMIC DNA]</scope>
    <source>
        <strain evidence="3">SN15 / ATCC MYA-4574 / FGSC 10173</strain>
    </source>
</reference>
<dbReference type="Proteomes" id="UP000001055">
    <property type="component" value="Unassembled WGS sequence"/>
</dbReference>
<feature type="region of interest" description="Disordered" evidence="1">
    <location>
        <begin position="273"/>
        <end position="364"/>
    </location>
</feature>
<dbReference type="GeneID" id="5975887"/>